<proteinExistence type="predicted"/>
<accession>A0A840YY26</accession>
<protein>
    <submittedName>
        <fullName evidence="1">Uncharacterized protein</fullName>
    </submittedName>
</protein>
<comment type="caution">
    <text evidence="1">The sequence shown here is derived from an EMBL/GenBank/DDBJ whole genome shotgun (WGS) entry which is preliminary data.</text>
</comment>
<dbReference type="AlphaFoldDB" id="A0A840YY26"/>
<evidence type="ECO:0000313" key="2">
    <source>
        <dbReference type="Proteomes" id="UP000554342"/>
    </source>
</evidence>
<dbReference type="EMBL" id="JACIJI010000001">
    <property type="protein sequence ID" value="MBB5718416.1"/>
    <property type="molecule type" value="Genomic_DNA"/>
</dbReference>
<dbReference type="Proteomes" id="UP000554342">
    <property type="component" value="Unassembled WGS sequence"/>
</dbReference>
<organism evidence="1 2">
    <name type="scientific">Stakelama sediminis</name>
    <dbReference type="NCBI Taxonomy" id="463200"/>
    <lineage>
        <taxon>Bacteria</taxon>
        <taxon>Pseudomonadati</taxon>
        <taxon>Pseudomonadota</taxon>
        <taxon>Alphaproteobacteria</taxon>
        <taxon>Sphingomonadales</taxon>
        <taxon>Sphingomonadaceae</taxon>
        <taxon>Stakelama</taxon>
    </lineage>
</organism>
<sequence>MLRSFVIGLVSFGLTAVMVLGAAAQGPGIIA</sequence>
<reference evidence="1 2" key="1">
    <citation type="submission" date="2020-08" db="EMBL/GenBank/DDBJ databases">
        <title>Genomic Encyclopedia of Type Strains, Phase IV (KMG-IV): sequencing the most valuable type-strain genomes for metagenomic binning, comparative biology and taxonomic classification.</title>
        <authorList>
            <person name="Goeker M."/>
        </authorList>
    </citation>
    <scope>NUCLEOTIDE SEQUENCE [LARGE SCALE GENOMIC DNA]</scope>
    <source>
        <strain evidence="1 2">DSM 27203</strain>
    </source>
</reference>
<gene>
    <name evidence="1" type="ORF">FHR23_001323</name>
</gene>
<name>A0A840YY26_9SPHN</name>
<keyword evidence="2" id="KW-1185">Reference proteome</keyword>
<evidence type="ECO:0000313" key="1">
    <source>
        <dbReference type="EMBL" id="MBB5718416.1"/>
    </source>
</evidence>